<keyword evidence="3" id="KW-1185">Reference proteome</keyword>
<feature type="transmembrane region" description="Helical" evidence="1">
    <location>
        <begin position="319"/>
        <end position="335"/>
    </location>
</feature>
<feature type="transmembrane region" description="Helical" evidence="1">
    <location>
        <begin position="296"/>
        <end position="313"/>
    </location>
</feature>
<feature type="transmembrane region" description="Helical" evidence="1">
    <location>
        <begin position="444"/>
        <end position="467"/>
    </location>
</feature>
<dbReference type="Proteomes" id="UP000255549">
    <property type="component" value="Unassembled WGS sequence"/>
</dbReference>
<keyword evidence="1" id="KW-1133">Transmembrane helix</keyword>
<gene>
    <name evidence="2" type="ORF">NCTC11048_00105</name>
</gene>
<feature type="transmembrane region" description="Helical" evidence="1">
    <location>
        <begin position="416"/>
        <end position="438"/>
    </location>
</feature>
<keyword evidence="1" id="KW-0812">Transmembrane</keyword>
<dbReference type="STRING" id="1141106.GCA_000308095_02429"/>
<feature type="transmembrane region" description="Helical" evidence="1">
    <location>
        <begin position="355"/>
        <end position="376"/>
    </location>
</feature>
<feature type="transmembrane region" description="Helical" evidence="1">
    <location>
        <begin position="146"/>
        <end position="164"/>
    </location>
</feature>
<feature type="transmembrane region" description="Helical" evidence="1">
    <location>
        <begin position="112"/>
        <end position="140"/>
    </location>
</feature>
<organism evidence="2 3">
    <name type="scientific">Staphylococcus intermedius NCTC 11048</name>
    <dbReference type="NCBI Taxonomy" id="1141106"/>
    <lineage>
        <taxon>Bacteria</taxon>
        <taxon>Bacillati</taxon>
        <taxon>Bacillota</taxon>
        <taxon>Bacilli</taxon>
        <taxon>Bacillales</taxon>
        <taxon>Staphylococcaceae</taxon>
        <taxon>Staphylococcus</taxon>
        <taxon>Staphylococcus intermedius group</taxon>
    </lineage>
</organism>
<proteinExistence type="predicted"/>
<feature type="transmembrane region" description="Helical" evidence="1">
    <location>
        <begin position="184"/>
        <end position="201"/>
    </location>
</feature>
<dbReference type="RefSeq" id="WP_019167414.1">
    <property type="nucleotide sequence ID" value="NZ_CAIB01000032.1"/>
</dbReference>
<feature type="transmembrane region" description="Helical" evidence="1">
    <location>
        <begin position="34"/>
        <end position="55"/>
    </location>
</feature>
<feature type="transmembrane region" description="Helical" evidence="1">
    <location>
        <begin position="236"/>
        <end position="259"/>
    </location>
</feature>
<feature type="transmembrane region" description="Helical" evidence="1">
    <location>
        <begin position="67"/>
        <end position="91"/>
    </location>
</feature>
<evidence type="ECO:0000256" key="1">
    <source>
        <dbReference type="SAM" id="Phobius"/>
    </source>
</evidence>
<accession>A0A380G021</accession>
<feature type="transmembrane region" description="Helical" evidence="1">
    <location>
        <begin position="388"/>
        <end position="409"/>
    </location>
</feature>
<reference evidence="2 3" key="1">
    <citation type="submission" date="2018-06" db="EMBL/GenBank/DDBJ databases">
        <authorList>
            <consortium name="Pathogen Informatics"/>
            <person name="Doyle S."/>
        </authorList>
    </citation>
    <scope>NUCLEOTIDE SEQUENCE [LARGE SCALE GENOMIC DNA]</scope>
    <source>
        <strain evidence="3">NCTC 11048</strain>
    </source>
</reference>
<dbReference type="OrthoDB" id="4017294at2"/>
<dbReference type="EMBL" id="UHDP01000001">
    <property type="protein sequence ID" value="SUM43720.1"/>
    <property type="molecule type" value="Genomic_DNA"/>
</dbReference>
<sequence>MSIRKIIELNKIYKLYLIRRLLNFGILKSKTIKISILIIFIALLSIVSTSGYLFISQVSTNEKSLLLMIKTFTASTVMWTILVVLVLKVIFSKSQDFFRIMENFPLTNKSKNLSLFIFESICSLVAMFFISFSFTISIILNSSIEYLGYLVVDILYVSIVTYLLLQLISKITSIACSILKIEKIYSLVNITILVIIFVIIYKRTESLTSSLVNDYINNENKTRSILLLFNESYQNFGFMLTTFIFLLIVFFSAFIILLLPDNSYSIQSKFINTFKNIKNPNVFKSYILAIIRDKNMISNIIGAYVFAILLLSINLDKYILYATLLVVFNSIYCFVQTLRVRLICYSLKYSSVKDYLLLVLSQLLVTYTSSLPLLVLFLCLNGPSLDVLIPYCVITIGTFILVMGGVLFPPYNDNPFSIITSLVVISIPLLFILVFIALLNLNLVLNIIVFVTMFIFVIYFSILALNYTEKRYRNEKFTIFS</sequence>
<evidence type="ECO:0000313" key="3">
    <source>
        <dbReference type="Proteomes" id="UP000255549"/>
    </source>
</evidence>
<dbReference type="AlphaFoldDB" id="A0A380G021"/>
<protein>
    <submittedName>
        <fullName evidence="2">Uncharacterized protein</fullName>
    </submittedName>
</protein>
<name>A0A380G021_STAIN</name>
<evidence type="ECO:0000313" key="2">
    <source>
        <dbReference type="EMBL" id="SUM43720.1"/>
    </source>
</evidence>
<keyword evidence="1" id="KW-0472">Membrane</keyword>